<dbReference type="EMBL" id="OU594954">
    <property type="protein sequence ID" value="CAG9280753.1"/>
    <property type="molecule type" value="Genomic_DNA"/>
</dbReference>
<sequence length="371" mass="42512">MIANLIAFPYMLLFFAVWIFSSLARPVLVLSLFCVTSKPAAAFRKFQLFLTTVRFMLLSKDKSWKRPKDDPQDFFELRNDVGVTNVDSIRMKSIIFVRHGESTWNDTFNKGDRSKFKFALLFVPNLVYAFYVEWYFWVTGASYESWLYDSPLSEKGLKQALGVQSYLSTTKVEFLTPRERAMVEVLLGTSKVTKSQLVSSNLRRAISTMLLGFQDRLRRNGDERVQLLSCLQEISRNPDALSITPARGKALPSWTEPDGLQYLYDRVDTSRYDGNKSVDSNGLVRLDAFCQYAFKDEATDGTDAIVAAGHSLWFRSFFQVYLPYEVDHVAKKKKLINGGIVGFTLERIETKENTFHYRIDPKSITTLHGGF</sequence>
<gene>
    <name evidence="2" type="ORF">PTTT1_LOCUS14330</name>
</gene>
<organism evidence="2">
    <name type="scientific">Phaeodactylum tricornutum</name>
    <name type="common">Diatom</name>
    <dbReference type="NCBI Taxonomy" id="2850"/>
    <lineage>
        <taxon>Eukaryota</taxon>
        <taxon>Sar</taxon>
        <taxon>Stramenopiles</taxon>
        <taxon>Ochrophyta</taxon>
        <taxon>Bacillariophyta</taxon>
        <taxon>Bacillariophyceae</taxon>
        <taxon>Bacillariophycidae</taxon>
        <taxon>Naviculales</taxon>
        <taxon>Phaeodactylaceae</taxon>
        <taxon>Phaeodactylum</taxon>
    </lineage>
</organism>
<dbReference type="PANTHER" id="PTHR48100">
    <property type="entry name" value="BROAD-SPECIFICITY PHOSPHATASE YOR283W-RELATED"/>
    <property type="match status" value="1"/>
</dbReference>
<accession>A0A8J9T2I3</accession>
<dbReference type="Proteomes" id="UP000836788">
    <property type="component" value="Chromosome 13"/>
</dbReference>
<name>A0A8J9T2I3_PHATR</name>
<dbReference type="SUPFAM" id="SSF53254">
    <property type="entry name" value="Phosphoglycerate mutase-like"/>
    <property type="match status" value="1"/>
</dbReference>
<dbReference type="SMART" id="SM00855">
    <property type="entry name" value="PGAM"/>
    <property type="match status" value="1"/>
</dbReference>
<dbReference type="GO" id="GO:0005829">
    <property type="term" value="C:cytosol"/>
    <property type="evidence" value="ECO:0007669"/>
    <property type="project" value="TreeGrafter"/>
</dbReference>
<proteinExistence type="predicted"/>
<protein>
    <submittedName>
        <fullName evidence="2">Uncharacterized protein</fullName>
    </submittedName>
</protein>
<dbReference type="InterPro" id="IPR013078">
    <property type="entry name" value="His_Pase_superF_clade-1"/>
</dbReference>
<dbReference type="InterPro" id="IPR029033">
    <property type="entry name" value="His_PPase_superfam"/>
</dbReference>
<dbReference type="GO" id="GO:0016791">
    <property type="term" value="F:phosphatase activity"/>
    <property type="evidence" value="ECO:0007669"/>
    <property type="project" value="TreeGrafter"/>
</dbReference>
<keyword evidence="1" id="KW-0812">Transmembrane</keyword>
<feature type="transmembrane region" description="Helical" evidence="1">
    <location>
        <begin position="118"/>
        <end position="137"/>
    </location>
</feature>
<reference evidence="2" key="1">
    <citation type="submission" date="2022-02" db="EMBL/GenBank/DDBJ databases">
        <authorList>
            <person name="Giguere J D."/>
        </authorList>
    </citation>
    <scope>NUCLEOTIDE SEQUENCE</scope>
    <source>
        <strain evidence="2">CCAP 1055/1</strain>
    </source>
</reference>
<keyword evidence="1" id="KW-1133">Transmembrane helix</keyword>
<keyword evidence="1" id="KW-0472">Membrane</keyword>
<dbReference type="InterPro" id="IPR050275">
    <property type="entry name" value="PGM_Phosphatase"/>
</dbReference>
<evidence type="ECO:0000313" key="2">
    <source>
        <dbReference type="EMBL" id="CAG9280753.1"/>
    </source>
</evidence>
<dbReference type="PANTHER" id="PTHR48100:SF33">
    <property type="entry name" value="PEPTIDASE S54 RHOMBOID DOMAIN-CONTAINING PROTEIN"/>
    <property type="match status" value="1"/>
</dbReference>
<dbReference type="AlphaFoldDB" id="A0A8J9T2I3"/>
<dbReference type="Gene3D" id="3.40.50.1240">
    <property type="entry name" value="Phosphoglycerate mutase-like"/>
    <property type="match status" value="1"/>
</dbReference>
<evidence type="ECO:0000256" key="1">
    <source>
        <dbReference type="SAM" id="Phobius"/>
    </source>
</evidence>